<dbReference type="Gene3D" id="2.30.29.30">
    <property type="entry name" value="Pleckstrin-homology domain (PH domain)/Phosphotyrosine-binding domain (PTB)"/>
    <property type="match status" value="1"/>
</dbReference>
<feature type="compositionally biased region" description="Low complexity" evidence="2">
    <location>
        <begin position="958"/>
        <end position="980"/>
    </location>
</feature>
<feature type="region of interest" description="Disordered" evidence="2">
    <location>
        <begin position="1436"/>
        <end position="1476"/>
    </location>
</feature>
<dbReference type="GO" id="GO:0005085">
    <property type="term" value="F:guanyl-nucleotide exchange factor activity"/>
    <property type="evidence" value="ECO:0007669"/>
    <property type="project" value="InterPro"/>
</dbReference>
<feature type="compositionally biased region" description="Polar residues" evidence="2">
    <location>
        <begin position="1328"/>
        <end position="1342"/>
    </location>
</feature>
<dbReference type="SMART" id="SM00325">
    <property type="entry name" value="RhoGEF"/>
    <property type="match status" value="1"/>
</dbReference>
<dbReference type="CDD" id="cd13243">
    <property type="entry name" value="PH_PLEKHG1_G2_G3"/>
    <property type="match status" value="1"/>
</dbReference>
<dbReference type="FunCoup" id="A0A6I8SSD0">
    <property type="interactions" value="842"/>
</dbReference>
<feature type="region of interest" description="Disordered" evidence="2">
    <location>
        <begin position="958"/>
        <end position="998"/>
    </location>
</feature>
<feature type="domain" description="PH" evidence="3">
    <location>
        <begin position="393"/>
        <end position="491"/>
    </location>
</feature>
<dbReference type="InterPro" id="IPR055251">
    <property type="entry name" value="SOS1_NGEF_PH"/>
</dbReference>
<feature type="compositionally biased region" description="Basic and acidic residues" evidence="2">
    <location>
        <begin position="704"/>
        <end position="714"/>
    </location>
</feature>
<reference evidence="5" key="1">
    <citation type="journal article" date="2010" name="Science">
        <title>The genome of the Western clawed frog Xenopus tropicalis.</title>
        <authorList>
            <person name="Hellsten U."/>
            <person name="Harland R.M."/>
            <person name="Gilchrist M.J."/>
            <person name="Hendrix D."/>
            <person name="Jurka J."/>
            <person name="Kapitonov V."/>
            <person name="Ovcharenko I."/>
            <person name="Putnam N.H."/>
            <person name="Shu S."/>
            <person name="Taher L."/>
            <person name="Blitz I.L."/>
            <person name="Blumberg B."/>
            <person name="Dichmann D.S."/>
            <person name="Dubchak I."/>
            <person name="Amaya E."/>
            <person name="Detter J.C."/>
            <person name="Fletcher R."/>
            <person name="Gerhard D.S."/>
            <person name="Goodstein D."/>
            <person name="Graves T."/>
            <person name="Grigoriev I.V."/>
            <person name="Grimwood J."/>
            <person name="Kawashima T."/>
            <person name="Lindquist E."/>
            <person name="Lucas S.M."/>
            <person name="Mead P.E."/>
            <person name="Mitros T."/>
            <person name="Ogino H."/>
            <person name="Ohta Y."/>
            <person name="Poliakov A.V."/>
            <person name="Pollet N."/>
            <person name="Robert J."/>
            <person name="Salamov A."/>
            <person name="Sater A.K."/>
            <person name="Schmutz J."/>
            <person name="Terry A."/>
            <person name="Vize P.D."/>
            <person name="Warren W.C."/>
            <person name="Wells D."/>
            <person name="Wills A."/>
            <person name="Wilson R.K."/>
            <person name="Zimmerman L.B."/>
            <person name="Zorn A.M."/>
            <person name="Grainger R."/>
            <person name="Grammer T."/>
            <person name="Khokha M.K."/>
            <person name="Richardson P.M."/>
            <person name="Rokhsar D.S."/>
        </authorList>
    </citation>
    <scope>NUCLEOTIDE SEQUENCE [LARGE SCALE GENOMIC DNA]</scope>
    <source>
        <strain evidence="5">Nigerian</strain>
    </source>
</reference>
<feature type="region of interest" description="Disordered" evidence="2">
    <location>
        <begin position="149"/>
        <end position="174"/>
    </location>
</feature>
<dbReference type="Pfam" id="PF22697">
    <property type="entry name" value="SOS1_NGEF_PH"/>
    <property type="match status" value="1"/>
</dbReference>
<feature type="compositionally biased region" description="Basic and acidic residues" evidence="2">
    <location>
        <begin position="1436"/>
        <end position="1449"/>
    </location>
</feature>
<feature type="region of interest" description="Disordered" evidence="2">
    <location>
        <begin position="1"/>
        <end position="77"/>
    </location>
</feature>
<dbReference type="CDD" id="cd00160">
    <property type="entry name" value="RhoGEF"/>
    <property type="match status" value="1"/>
</dbReference>
<dbReference type="InterPro" id="IPR011993">
    <property type="entry name" value="PH-like_dom_sf"/>
</dbReference>
<dbReference type="Bgee" id="ENSXETG00000036106">
    <property type="expression patterns" value="Expressed in mesonephros and 13 other cell types or tissues"/>
</dbReference>
<feature type="compositionally biased region" description="Polar residues" evidence="2">
    <location>
        <begin position="1215"/>
        <end position="1224"/>
    </location>
</feature>
<dbReference type="InterPro" id="IPR000219">
    <property type="entry name" value="DH_dom"/>
</dbReference>
<reference evidence="5" key="2">
    <citation type="submission" date="2020-05" db="UniProtKB">
        <authorList>
            <consortium name="Ensembl"/>
        </authorList>
    </citation>
    <scope>IDENTIFICATION</scope>
</reference>
<dbReference type="PANTHER" id="PTHR45924:SF4">
    <property type="entry name" value="PLECKSTRIN HOMOLOGY DOMAIN-CONTAINING FAMILY G MEMBER 3"/>
    <property type="match status" value="1"/>
</dbReference>
<dbReference type="PANTHER" id="PTHR45924">
    <property type="entry name" value="FI17866P1"/>
    <property type="match status" value="1"/>
</dbReference>
<feature type="region of interest" description="Disordered" evidence="2">
    <location>
        <begin position="739"/>
        <end position="793"/>
    </location>
</feature>
<dbReference type="PROSITE" id="PS50003">
    <property type="entry name" value="PH_DOMAIN"/>
    <property type="match status" value="1"/>
</dbReference>
<dbReference type="GO" id="GO:0005829">
    <property type="term" value="C:cytosol"/>
    <property type="evidence" value="ECO:0007669"/>
    <property type="project" value="UniProtKB-ARBA"/>
</dbReference>
<feature type="compositionally biased region" description="Acidic residues" evidence="2">
    <location>
        <begin position="614"/>
        <end position="634"/>
    </location>
</feature>
<feature type="region of interest" description="Disordered" evidence="2">
    <location>
        <begin position="1328"/>
        <end position="1359"/>
    </location>
</feature>
<dbReference type="FunFam" id="1.20.900.10:FF:000019">
    <property type="entry name" value="Pleckstrin homology domain-containing family G member 1"/>
    <property type="match status" value="1"/>
</dbReference>
<dbReference type="InterPro" id="IPR043324">
    <property type="entry name" value="PH_PLEKHG1_G2_G3"/>
</dbReference>
<dbReference type="SMART" id="SM00233">
    <property type="entry name" value="PH"/>
    <property type="match status" value="1"/>
</dbReference>
<feature type="compositionally biased region" description="Basic and acidic residues" evidence="2">
    <location>
        <begin position="1457"/>
        <end position="1468"/>
    </location>
</feature>
<proteinExistence type="predicted"/>
<feature type="region of interest" description="Disordered" evidence="2">
    <location>
        <begin position="670"/>
        <end position="714"/>
    </location>
</feature>
<evidence type="ECO:0000256" key="2">
    <source>
        <dbReference type="SAM" id="MobiDB-lite"/>
    </source>
</evidence>
<dbReference type="InterPro" id="IPR001849">
    <property type="entry name" value="PH_domain"/>
</dbReference>
<evidence type="ECO:0000259" key="3">
    <source>
        <dbReference type="PROSITE" id="PS50003"/>
    </source>
</evidence>
<dbReference type="SUPFAM" id="SSF48065">
    <property type="entry name" value="DBL homology domain (DH-domain)"/>
    <property type="match status" value="1"/>
</dbReference>
<feature type="region of interest" description="Disordered" evidence="2">
    <location>
        <begin position="1211"/>
        <end position="1255"/>
    </location>
</feature>
<protein>
    <submittedName>
        <fullName evidence="5">Pleckstrin homology and RhoGEF domain containing G3</fullName>
    </submittedName>
</protein>
<organism evidence="5">
    <name type="scientific">Xenopus tropicalis</name>
    <name type="common">Western clawed frog</name>
    <name type="synonym">Silurana tropicalis</name>
    <dbReference type="NCBI Taxonomy" id="8364"/>
    <lineage>
        <taxon>Eukaryota</taxon>
        <taxon>Metazoa</taxon>
        <taxon>Chordata</taxon>
        <taxon>Craniata</taxon>
        <taxon>Vertebrata</taxon>
        <taxon>Euteleostomi</taxon>
        <taxon>Amphibia</taxon>
        <taxon>Batrachia</taxon>
        <taxon>Anura</taxon>
        <taxon>Pipoidea</taxon>
        <taxon>Pipidae</taxon>
        <taxon>Xenopodinae</taxon>
        <taxon>Xenopus</taxon>
        <taxon>Silurana</taxon>
    </lineage>
</organism>
<accession>A0A6I8SSD0</accession>
<feature type="compositionally biased region" description="Polar residues" evidence="2">
    <location>
        <begin position="1276"/>
        <end position="1293"/>
    </location>
</feature>
<evidence type="ECO:0000313" key="5">
    <source>
        <dbReference type="Ensembl" id="ENSXETP00000097685"/>
    </source>
</evidence>
<feature type="compositionally biased region" description="Basic and acidic residues" evidence="2">
    <location>
        <begin position="742"/>
        <end position="754"/>
    </location>
</feature>
<dbReference type="GeneTree" id="ENSGT00940000156521"/>
<feature type="region of interest" description="Disordered" evidence="2">
    <location>
        <begin position="1276"/>
        <end position="1312"/>
    </location>
</feature>
<evidence type="ECO:0000256" key="1">
    <source>
        <dbReference type="ARBA" id="ARBA00022553"/>
    </source>
</evidence>
<feature type="compositionally biased region" description="Acidic residues" evidence="2">
    <location>
        <begin position="756"/>
        <end position="766"/>
    </location>
</feature>
<feature type="region of interest" description="Disordered" evidence="2">
    <location>
        <begin position="519"/>
        <end position="634"/>
    </location>
</feature>
<name>A0A6I8SSD0_XENTR</name>
<dbReference type="InterPro" id="IPR035899">
    <property type="entry name" value="DBL_dom_sf"/>
</dbReference>
<sequence>MSTAPGLQTLWLSKVGSEGEEPQTLHSKETSTDGDLLTSESLRRHSKDDRQLLFLEETSHQGNDESPRLSAASSSSNEKLSISASICSDSDRPLSLFSTESTGSLREGCDSYEDNSDVPLGNGTVVHNMELVATAAESLQATYREMQNGLRNNHTPNNNSANRRSHQASRSLSPFGNKVNAITHKLSYVERVVLEINDTERMYVQDLRSIVEDYLGAIIDRQEELPITPEQVCALFGNIEDIYELNSELLQDLDNCRNDPVAVASCFVEKSQDFDIYTQYCTNYPNSVATLTECMRNKTLAKFFREKQEMLNQSLPLGSYLLKPVQRILKYHLLLQEIAKHLDVKVEGYEVLEEAIETMTGVAWYINDMKRKHEHAVRQQEIQSLLLNWKGIDLTAYGELVLEGTFRLQRARSERTFFLFDKALFITKRRGDHYVYKTHIPCSSLMLIESARDSLCFSVTHYKNSKQQHNVQAKTVEEKHVWTHHIKKLILENHHAIIPQKAKEAILEMDNMYKGRYKYSPERQKKTMSAIEPSMTHRSGRRQSEPSKDILKQLNDKAGLKHAGSDGDLQEFGDIPQPCIGSLGTSLEQPEAEGDKERPVSTQLSRSSVAELSASDEDEEEIQLGDDDNDDDDEQVADFASSLLAVIHCWHYRAKTLLYTWGAPMTKDPVEEEAPKGCKRQNSQSSGNAEKRRSVEVTSGHQESVYKMDKENSEPEEIYKAVVVSSSEDEQAVLLEITDDTEPAKDDSAAHPEVLEPVENEEAESTEDSKTFSSEEEEEETPTHESTSILPPSVLDQASVIAERFISSMSRRSSMALDDGKVIGYITPRLTSRCSSLINLESTDTIIYQNGSSDFQDFSEVCGDTGVDILDTTFSKVNSASMENVFEERERPTCKRRDSILSMQDRQLIDKIRTYYDDAENRDASFSIKRRESLNYIPTGLVRNSVFKINSLPRFDTTQSSLSRQRMSSSSSNTSGVNSRHASLTDTRSNARESEQLETQTELLLETATNGTSDHSAPITDEEFRTPDEMIKVWDEFEKVNAWKEASDILEAKKDVKPDSVGESTAHCALENGLESHEPLLILEDSDLSTITEESPLPTPESTSPKQFGCVPNNTSFSEYKTPVKLHSKIMQMASCMDEDMSEKMKNKVYQLARQYSQRIKCNKPVSQRQLKEIEEDFRRNSLPAVQEEKLDKKEKRKPILSLPTYDSVILQEHGPTTPTSALSRDTAPKHLSFSPSCDSPRALSPERADCRSPLSPVKAERFHWPDVRELRSRYTSAASSSKAPPVNRSQSVPERITVPNLRGHSDTQSKGCLIHSHSMNVKHTENVNGSAEDSAQNNKAQVETEPPLPVSPSLKGKTDSLLGSAKPGYYISAEAPLENNKKVIVMEKIPAATDSNGSHDVESDDTYVQIRSPTSREKISLKAVIERCKAYQESEEYRSREVASKDGETTECTESVPHEEPNLERHVAPSCDVNQQNRVKNLREKFQTKHNSSSLKQSEVH</sequence>
<dbReference type="Ensembl" id="ENSXETT00000081259">
    <property type="protein sequence ID" value="ENSXETP00000097685"/>
    <property type="gene ID" value="ENSXETG00000036106"/>
</dbReference>
<feature type="compositionally biased region" description="Basic and acidic residues" evidence="2">
    <location>
        <begin position="542"/>
        <end position="565"/>
    </location>
</feature>
<gene>
    <name evidence="5" type="primary">plekhg3</name>
</gene>
<keyword evidence="1" id="KW-0597">Phosphoprotein</keyword>
<dbReference type="Gene3D" id="1.20.900.10">
    <property type="entry name" value="Dbl homology (DH) domain"/>
    <property type="match status" value="1"/>
</dbReference>
<dbReference type="Pfam" id="PF00621">
    <property type="entry name" value="RhoGEF"/>
    <property type="match status" value="1"/>
</dbReference>
<evidence type="ECO:0000259" key="4">
    <source>
        <dbReference type="PROSITE" id="PS50010"/>
    </source>
</evidence>
<feature type="domain" description="DH" evidence="4">
    <location>
        <begin position="188"/>
        <end position="369"/>
    </location>
</feature>
<dbReference type="InParanoid" id="A0A6I8SSD0"/>
<dbReference type="SUPFAM" id="SSF50729">
    <property type="entry name" value="PH domain-like"/>
    <property type="match status" value="1"/>
</dbReference>
<dbReference type="PROSITE" id="PS50010">
    <property type="entry name" value="DH_2"/>
    <property type="match status" value="1"/>
</dbReference>
<feature type="compositionally biased region" description="Basic and acidic residues" evidence="2">
    <location>
        <begin position="41"/>
        <end position="67"/>
    </location>
</feature>